<dbReference type="AlphaFoldDB" id="A0A0F7PRX2"/>
<proteinExistence type="predicted"/>
<dbReference type="Proteomes" id="UP000035027">
    <property type="component" value="Chromosome"/>
</dbReference>
<dbReference type="PATRIC" id="fig|1194971.3.peg.33"/>
<accession>A0A0F7PRX2</accession>
<dbReference type="EMBL" id="CP011403">
    <property type="protein sequence ID" value="AKI03588.1"/>
    <property type="molecule type" value="Genomic_DNA"/>
</dbReference>
<name>A0A0F7PRX2_9LACO</name>
<evidence type="ECO:0000313" key="1">
    <source>
        <dbReference type="EMBL" id="AKI03588.1"/>
    </source>
</evidence>
<sequence>MYGIVNEISKPHTLNNRGGNYNGNQEYHLSNGKVDVLVIYNPHKTNPAIRMIRIGTHKDLFQGELK</sequence>
<evidence type="ECO:0000313" key="2">
    <source>
        <dbReference type="Proteomes" id="UP000035027"/>
    </source>
</evidence>
<dbReference type="Pfam" id="PF15738">
    <property type="entry name" value="YafQ_toxin"/>
    <property type="match status" value="1"/>
</dbReference>
<dbReference type="InterPro" id="IPR004386">
    <property type="entry name" value="Toxin_YafQ-like"/>
</dbReference>
<protein>
    <submittedName>
        <fullName evidence="1">Addiction module toxin RelE</fullName>
    </submittedName>
</protein>
<dbReference type="Gene3D" id="3.30.2310.20">
    <property type="entry name" value="RelE-like"/>
    <property type="match status" value="1"/>
</dbReference>
<reference evidence="1 2" key="1">
    <citation type="submission" date="2015-05" db="EMBL/GenBank/DDBJ databases">
        <title>Complete genome sequence of Lactobacillus salivarius Ren, a probiotic strain with antitumor activity.</title>
        <authorList>
            <person name="Sun E."/>
            <person name="Zhao L."/>
            <person name="Liu S."/>
            <person name="Zhang M."/>
            <person name="Guo H."/>
            <person name="Ren F."/>
        </authorList>
    </citation>
    <scope>NUCLEOTIDE SEQUENCE [LARGE SCALE GENOMIC DNA]</scope>
    <source>
        <strain evidence="1 2">Ren</strain>
    </source>
</reference>
<dbReference type="InterPro" id="IPR035093">
    <property type="entry name" value="RelE/ParE_toxin_dom_sf"/>
</dbReference>
<dbReference type="RefSeq" id="WP_003701461.1">
    <property type="nucleotide sequence ID" value="NZ_CP011403.1"/>
</dbReference>
<organism evidence="1 2">
    <name type="scientific">Ligilactobacillus salivarius str. Ren</name>
    <dbReference type="NCBI Taxonomy" id="1194971"/>
    <lineage>
        <taxon>Bacteria</taxon>
        <taxon>Bacillati</taxon>
        <taxon>Bacillota</taxon>
        <taxon>Bacilli</taxon>
        <taxon>Lactobacillales</taxon>
        <taxon>Lactobacillaceae</taxon>
        <taxon>Ligilactobacillus</taxon>
    </lineage>
</organism>
<gene>
    <name evidence="1" type="ORF">LsR_00033</name>
</gene>